<proteinExistence type="predicted"/>
<evidence type="ECO:0000313" key="2">
    <source>
        <dbReference type="Proteomes" id="UP000247922"/>
    </source>
</evidence>
<name>A0A2V3WBA3_9BACI</name>
<sequence length="117" mass="13635">MLLLQKVEFLWKDCRDNKEIEPFLIEEGVGEINARVNIYNNTLVTAEVTDILPSEVPLKFTQLQNTLRGICHTIKFHFKAEKSGQLPFKDLEEAGFQQRDSFIWEFKLQKKPLILLG</sequence>
<dbReference type="EMBL" id="QJJR01000026">
    <property type="protein sequence ID" value="PXW86019.1"/>
    <property type="molecule type" value="Genomic_DNA"/>
</dbReference>
<reference evidence="1 2" key="1">
    <citation type="submission" date="2018-05" db="EMBL/GenBank/DDBJ databases">
        <title>Genomic Encyclopedia of Type Strains, Phase IV (KMG-IV): sequencing the most valuable type-strain genomes for metagenomic binning, comparative biology and taxonomic classification.</title>
        <authorList>
            <person name="Goeker M."/>
        </authorList>
    </citation>
    <scope>NUCLEOTIDE SEQUENCE [LARGE SCALE GENOMIC DNA]</scope>
    <source>
        <strain evidence="1 2">DSM 22440</strain>
    </source>
</reference>
<keyword evidence="2" id="KW-1185">Reference proteome</keyword>
<protein>
    <submittedName>
        <fullName evidence="1">Uncharacterized protein</fullName>
    </submittedName>
</protein>
<gene>
    <name evidence="1" type="ORF">DES38_1265</name>
</gene>
<dbReference type="RefSeq" id="WP_110252281.1">
    <property type="nucleotide sequence ID" value="NZ_QJJR01000026.1"/>
</dbReference>
<dbReference type="AlphaFoldDB" id="A0A2V3WBA3"/>
<comment type="caution">
    <text evidence="1">The sequence shown here is derived from an EMBL/GenBank/DDBJ whole genome shotgun (WGS) entry which is preliminary data.</text>
</comment>
<dbReference type="Proteomes" id="UP000247922">
    <property type="component" value="Unassembled WGS sequence"/>
</dbReference>
<accession>A0A2V3WBA3</accession>
<organism evidence="1 2">
    <name type="scientific">Streptohalobacillus salinus</name>
    <dbReference type="NCBI Taxonomy" id="621096"/>
    <lineage>
        <taxon>Bacteria</taxon>
        <taxon>Bacillati</taxon>
        <taxon>Bacillota</taxon>
        <taxon>Bacilli</taxon>
        <taxon>Bacillales</taxon>
        <taxon>Bacillaceae</taxon>
        <taxon>Streptohalobacillus</taxon>
    </lineage>
</organism>
<evidence type="ECO:0000313" key="1">
    <source>
        <dbReference type="EMBL" id="PXW86019.1"/>
    </source>
</evidence>